<dbReference type="AlphaFoldDB" id="A0A0G0MRG3"/>
<name>A0A0G0MRG3_9BACT</name>
<keyword evidence="1" id="KW-1133">Transmembrane helix</keyword>
<keyword evidence="1" id="KW-0812">Transmembrane</keyword>
<dbReference type="Proteomes" id="UP000034324">
    <property type="component" value="Unassembled WGS sequence"/>
</dbReference>
<evidence type="ECO:0000313" key="2">
    <source>
        <dbReference type="EMBL" id="KKQ76254.1"/>
    </source>
</evidence>
<dbReference type="EMBL" id="LBVC01000079">
    <property type="protein sequence ID" value="KKQ76254.1"/>
    <property type="molecule type" value="Genomic_DNA"/>
</dbReference>
<comment type="caution">
    <text evidence="2">The sequence shown here is derived from an EMBL/GenBank/DDBJ whole genome shotgun (WGS) entry which is preliminary data.</text>
</comment>
<dbReference type="PROSITE" id="PS51257">
    <property type="entry name" value="PROKAR_LIPOPROTEIN"/>
    <property type="match status" value="1"/>
</dbReference>
<proteinExistence type="predicted"/>
<protein>
    <submittedName>
        <fullName evidence="2">Uncharacterized protein</fullName>
    </submittedName>
</protein>
<gene>
    <name evidence="2" type="ORF">US99_C0079G0002</name>
</gene>
<feature type="transmembrane region" description="Helical" evidence="1">
    <location>
        <begin position="7"/>
        <end position="27"/>
    </location>
</feature>
<organism evidence="2 3">
    <name type="scientific">Candidatus Daviesbacteria bacterium GW2011_GWF2_38_6</name>
    <dbReference type="NCBI Taxonomy" id="1618432"/>
    <lineage>
        <taxon>Bacteria</taxon>
        <taxon>Candidatus Daviesiibacteriota</taxon>
    </lineage>
</organism>
<keyword evidence="1" id="KW-0472">Membrane</keyword>
<reference evidence="2 3" key="1">
    <citation type="journal article" date="2015" name="Nature">
        <title>rRNA introns, odd ribosomes, and small enigmatic genomes across a large radiation of phyla.</title>
        <authorList>
            <person name="Brown C.T."/>
            <person name="Hug L.A."/>
            <person name="Thomas B.C."/>
            <person name="Sharon I."/>
            <person name="Castelle C.J."/>
            <person name="Singh A."/>
            <person name="Wilkins M.J."/>
            <person name="Williams K.H."/>
            <person name="Banfield J.F."/>
        </authorList>
    </citation>
    <scope>NUCLEOTIDE SEQUENCE [LARGE SCALE GENOMIC DNA]</scope>
</reference>
<sequence length="357" mass="37849">MSNGKSTLQIFILIGCCLILAGLIITYPKPTQAEIATAKDWIGFFPVGATDGKTNTVNGNSWVYTNSCTKTAGADPKLTNLTGCSFALNPIPTTGNYEFRIYANDQETDGALIAKSNTISSTAASPTPGPAVNCPTQTAYPRVQDGLITTPLISDNFGNSTANCVLGSPAPFAPFKIPTYDDLKSLYYDQSKAGKKNLPSNSALTSNQLEDQKVHYTDGSLEINNQLSYAVTAVVFVKDSFSIKKSITGSPGAGLVFVVGGNVNIDTNVSQIDAVIISQGIIYTAGSGCSTNAVPASALTINGSLISLNTIDNVPIKFCRTLDSSNSPAEIIINQPKYLVILRNILSDTYQKWSEIQ</sequence>
<accession>A0A0G0MRG3</accession>
<evidence type="ECO:0000313" key="3">
    <source>
        <dbReference type="Proteomes" id="UP000034324"/>
    </source>
</evidence>
<evidence type="ECO:0000256" key="1">
    <source>
        <dbReference type="SAM" id="Phobius"/>
    </source>
</evidence>